<dbReference type="PANTHER" id="PTHR33596">
    <property type="entry name" value="COLD-REGULATED 413 PLASMA MEMBRANE PROTEIN 2"/>
    <property type="match status" value="1"/>
</dbReference>
<keyword evidence="5 6" id="KW-0472">Membrane</keyword>
<sequence length="159" mass="16907">MGVKLFVLRGACASPLQRPPSARSSLRCWRLGLGSAGAALCCAPAHHCADALRWFSITAAARLMLATGTTVDKCLLVLFFALQAPSSGISWIKGGHGPMIASVISLLIRLLHWFNPGELVLAVSTMLLVVIATALFQFIDLRESQGRAILSLVIAAVKQ</sequence>
<comment type="caution">
    <text evidence="7">The sequence shown here is derived from an EMBL/GenBank/DDBJ whole genome shotgun (WGS) entry which is preliminary data.</text>
</comment>
<keyword evidence="4 6" id="KW-1133">Transmembrane helix</keyword>
<dbReference type="PANTHER" id="PTHR33596:SF14">
    <property type="match status" value="1"/>
</dbReference>
<organism evidence="7 8">
    <name type="scientific">Panicum virgatum</name>
    <name type="common">Blackwell switchgrass</name>
    <dbReference type="NCBI Taxonomy" id="38727"/>
    <lineage>
        <taxon>Eukaryota</taxon>
        <taxon>Viridiplantae</taxon>
        <taxon>Streptophyta</taxon>
        <taxon>Embryophyta</taxon>
        <taxon>Tracheophyta</taxon>
        <taxon>Spermatophyta</taxon>
        <taxon>Magnoliopsida</taxon>
        <taxon>Liliopsida</taxon>
        <taxon>Poales</taxon>
        <taxon>Poaceae</taxon>
        <taxon>PACMAD clade</taxon>
        <taxon>Panicoideae</taxon>
        <taxon>Panicodae</taxon>
        <taxon>Paniceae</taxon>
        <taxon>Panicinae</taxon>
        <taxon>Panicum</taxon>
        <taxon>Panicum sect. Hiantes</taxon>
    </lineage>
</organism>
<keyword evidence="3 6" id="KW-0812">Transmembrane</keyword>
<keyword evidence="8" id="KW-1185">Reference proteome</keyword>
<evidence type="ECO:0000313" key="7">
    <source>
        <dbReference type="EMBL" id="KAG2590639.1"/>
    </source>
</evidence>
<dbReference type="GO" id="GO:0016020">
    <property type="term" value="C:membrane"/>
    <property type="evidence" value="ECO:0007669"/>
    <property type="project" value="UniProtKB-SubCell"/>
</dbReference>
<dbReference type="AlphaFoldDB" id="A0A8T0S227"/>
<accession>A0A8T0S227</accession>
<evidence type="ECO:0000256" key="1">
    <source>
        <dbReference type="ARBA" id="ARBA00004141"/>
    </source>
</evidence>
<evidence type="ECO:0000256" key="6">
    <source>
        <dbReference type="SAM" id="Phobius"/>
    </source>
</evidence>
<dbReference type="Proteomes" id="UP000823388">
    <property type="component" value="Chromosome 5N"/>
</dbReference>
<evidence type="ECO:0000256" key="5">
    <source>
        <dbReference type="ARBA" id="ARBA00023136"/>
    </source>
</evidence>
<reference evidence="7" key="1">
    <citation type="submission" date="2020-05" db="EMBL/GenBank/DDBJ databases">
        <title>WGS assembly of Panicum virgatum.</title>
        <authorList>
            <person name="Lovell J.T."/>
            <person name="Jenkins J."/>
            <person name="Shu S."/>
            <person name="Juenger T.E."/>
            <person name="Schmutz J."/>
        </authorList>
    </citation>
    <scope>NUCLEOTIDE SEQUENCE</scope>
    <source>
        <strain evidence="7">AP13</strain>
    </source>
</reference>
<dbReference type="Pfam" id="PF05562">
    <property type="entry name" value="WCOR413"/>
    <property type="match status" value="1"/>
</dbReference>
<evidence type="ECO:0000313" key="8">
    <source>
        <dbReference type="Proteomes" id="UP000823388"/>
    </source>
</evidence>
<protein>
    <submittedName>
        <fullName evidence="7">Uncharacterized protein</fullName>
    </submittedName>
</protein>
<evidence type="ECO:0000256" key="2">
    <source>
        <dbReference type="ARBA" id="ARBA00005852"/>
    </source>
</evidence>
<dbReference type="InterPro" id="IPR008892">
    <property type="entry name" value="COR413"/>
</dbReference>
<comment type="similarity">
    <text evidence="2">Belongs to the Cold-regulated 413 protein family.</text>
</comment>
<proteinExistence type="inferred from homology"/>
<evidence type="ECO:0000256" key="4">
    <source>
        <dbReference type="ARBA" id="ARBA00022989"/>
    </source>
</evidence>
<comment type="subcellular location">
    <subcellularLocation>
        <location evidence="1">Membrane</location>
        <topology evidence="1">Multi-pass membrane protein</topology>
    </subcellularLocation>
</comment>
<gene>
    <name evidence="7" type="ORF">PVAP13_5NG420900</name>
</gene>
<evidence type="ECO:0000256" key="3">
    <source>
        <dbReference type="ARBA" id="ARBA00022692"/>
    </source>
</evidence>
<dbReference type="EMBL" id="CM029046">
    <property type="protein sequence ID" value="KAG2590639.1"/>
    <property type="molecule type" value="Genomic_DNA"/>
</dbReference>
<feature type="transmembrane region" description="Helical" evidence="6">
    <location>
        <begin position="120"/>
        <end position="139"/>
    </location>
</feature>
<name>A0A8T0S227_PANVG</name>